<comment type="pathway">
    <text evidence="1">Amino-acid biosynthesis; L-asparagine biosynthesis; L-asparagine from L-aspartate (L-Gln route): step 1/1.</text>
</comment>
<evidence type="ECO:0000256" key="11">
    <source>
        <dbReference type="PIRSR" id="PIRSR001589-1"/>
    </source>
</evidence>
<evidence type="ECO:0000256" key="7">
    <source>
        <dbReference type="ARBA" id="ARBA00022840"/>
    </source>
</evidence>
<evidence type="ECO:0000256" key="14">
    <source>
        <dbReference type="SAM" id="MobiDB-lite"/>
    </source>
</evidence>
<evidence type="ECO:0000256" key="3">
    <source>
        <dbReference type="ARBA" id="ARBA00012737"/>
    </source>
</evidence>
<feature type="active site" description="For GATase activity" evidence="11">
    <location>
        <position position="2"/>
    </location>
</feature>
<keyword evidence="8 11" id="KW-0061">Asparagine biosynthesis</keyword>
<dbReference type="GO" id="GO:0005524">
    <property type="term" value="F:ATP binding"/>
    <property type="evidence" value="ECO:0007669"/>
    <property type="project" value="UniProtKB-KW"/>
</dbReference>
<gene>
    <name evidence="16" type="ORF">EXN75_13070</name>
</gene>
<dbReference type="GO" id="GO:0006529">
    <property type="term" value="P:asparagine biosynthetic process"/>
    <property type="evidence" value="ECO:0007669"/>
    <property type="project" value="UniProtKB-KW"/>
</dbReference>
<dbReference type="PIRSF" id="PIRSF001589">
    <property type="entry name" value="Asn_synthetase_glu-h"/>
    <property type="match status" value="1"/>
</dbReference>
<dbReference type="GO" id="GO:0005829">
    <property type="term" value="C:cytosol"/>
    <property type="evidence" value="ECO:0007669"/>
    <property type="project" value="TreeGrafter"/>
</dbReference>
<feature type="binding site" evidence="12">
    <location>
        <begin position="396"/>
        <end position="397"/>
    </location>
    <ligand>
        <name>ATP</name>
        <dbReference type="ChEBI" id="CHEBI:30616"/>
    </ligand>
</feature>
<name>A0A4Y8VD21_9BACT</name>
<dbReference type="InterPro" id="IPR006426">
    <property type="entry name" value="Asn_synth_AEB"/>
</dbReference>
<dbReference type="InterPro" id="IPR017932">
    <property type="entry name" value="GATase_2_dom"/>
</dbReference>
<evidence type="ECO:0000256" key="1">
    <source>
        <dbReference type="ARBA" id="ARBA00005187"/>
    </source>
</evidence>
<dbReference type="NCBIfam" id="TIGR01536">
    <property type="entry name" value="asn_synth_AEB"/>
    <property type="match status" value="1"/>
</dbReference>
<dbReference type="InterPro" id="IPR033738">
    <property type="entry name" value="AsnB_N"/>
</dbReference>
<comment type="catalytic activity">
    <reaction evidence="10">
        <text>L-aspartate + L-glutamine + ATP + H2O = L-asparagine + L-glutamate + AMP + diphosphate + H(+)</text>
        <dbReference type="Rhea" id="RHEA:12228"/>
        <dbReference type="ChEBI" id="CHEBI:15377"/>
        <dbReference type="ChEBI" id="CHEBI:15378"/>
        <dbReference type="ChEBI" id="CHEBI:29985"/>
        <dbReference type="ChEBI" id="CHEBI:29991"/>
        <dbReference type="ChEBI" id="CHEBI:30616"/>
        <dbReference type="ChEBI" id="CHEBI:33019"/>
        <dbReference type="ChEBI" id="CHEBI:58048"/>
        <dbReference type="ChEBI" id="CHEBI:58359"/>
        <dbReference type="ChEBI" id="CHEBI:456215"/>
        <dbReference type="EC" id="6.3.5.4"/>
    </reaction>
</comment>
<proteinExistence type="inferred from homology"/>
<dbReference type="CDD" id="cd01991">
    <property type="entry name" value="Asn_synthase_B_C"/>
    <property type="match status" value="1"/>
</dbReference>
<dbReference type="NCBIfam" id="NF006949">
    <property type="entry name" value="PRK09431.1"/>
    <property type="match status" value="1"/>
</dbReference>
<keyword evidence="6 12" id="KW-0547">Nucleotide-binding</keyword>
<evidence type="ECO:0000259" key="15">
    <source>
        <dbReference type="PROSITE" id="PS51278"/>
    </source>
</evidence>
<evidence type="ECO:0000256" key="5">
    <source>
        <dbReference type="ARBA" id="ARBA00022605"/>
    </source>
</evidence>
<dbReference type="InterPro" id="IPR050795">
    <property type="entry name" value="Asn_Synthetase"/>
</dbReference>
<feature type="binding site" evidence="12">
    <location>
        <position position="322"/>
    </location>
    <ligand>
        <name>ATP</name>
        <dbReference type="ChEBI" id="CHEBI:30616"/>
    </ligand>
</feature>
<dbReference type="InterPro" id="IPR001962">
    <property type="entry name" value="Asn_synthase"/>
</dbReference>
<feature type="domain" description="Glutamine amidotransferase type-2" evidence="15">
    <location>
        <begin position="2"/>
        <end position="206"/>
    </location>
</feature>
<evidence type="ECO:0000313" key="16">
    <source>
        <dbReference type="EMBL" id="TFH77223.1"/>
    </source>
</evidence>
<evidence type="ECO:0000256" key="10">
    <source>
        <dbReference type="ARBA" id="ARBA00048741"/>
    </source>
</evidence>
<accession>A0A4Y8VD21</accession>
<dbReference type="Proteomes" id="UP000297872">
    <property type="component" value="Unassembled WGS sequence"/>
</dbReference>
<evidence type="ECO:0000256" key="2">
    <source>
        <dbReference type="ARBA" id="ARBA00005752"/>
    </source>
</evidence>
<evidence type="ECO:0000256" key="8">
    <source>
        <dbReference type="ARBA" id="ARBA00022888"/>
    </source>
</evidence>
<feature type="site" description="Important for beta-aspartyl-AMP intermediate formation" evidence="13">
    <location>
        <position position="398"/>
    </location>
</feature>
<dbReference type="AlphaFoldDB" id="A0A4Y8VD21"/>
<dbReference type="Pfam" id="PF00733">
    <property type="entry name" value="Asn_synthase"/>
    <property type="match status" value="1"/>
</dbReference>
<dbReference type="GO" id="GO:0004066">
    <property type="term" value="F:asparagine synthase (glutamine-hydrolyzing) activity"/>
    <property type="evidence" value="ECO:0007669"/>
    <property type="project" value="UniProtKB-EC"/>
</dbReference>
<dbReference type="Pfam" id="PF13537">
    <property type="entry name" value="GATase_7"/>
    <property type="match status" value="1"/>
</dbReference>
<feature type="region of interest" description="Disordered" evidence="14">
    <location>
        <begin position="234"/>
        <end position="255"/>
    </location>
</feature>
<dbReference type="PROSITE" id="PS51278">
    <property type="entry name" value="GATASE_TYPE_2"/>
    <property type="match status" value="1"/>
</dbReference>
<evidence type="ECO:0000256" key="12">
    <source>
        <dbReference type="PIRSR" id="PIRSR001589-2"/>
    </source>
</evidence>
<organism evidence="16 17">
    <name type="scientific">Segatella hominis</name>
    <dbReference type="NCBI Taxonomy" id="2518605"/>
    <lineage>
        <taxon>Bacteria</taxon>
        <taxon>Pseudomonadati</taxon>
        <taxon>Bacteroidota</taxon>
        <taxon>Bacteroidia</taxon>
        <taxon>Bacteroidales</taxon>
        <taxon>Prevotellaceae</taxon>
        <taxon>Segatella</taxon>
    </lineage>
</organism>
<dbReference type="SUPFAM" id="SSF56235">
    <property type="entry name" value="N-terminal nucleophile aminohydrolases (Ntn hydrolases)"/>
    <property type="match status" value="1"/>
</dbReference>
<dbReference type="SUPFAM" id="SSF52402">
    <property type="entry name" value="Adenine nucleotide alpha hydrolases-like"/>
    <property type="match status" value="1"/>
</dbReference>
<evidence type="ECO:0000256" key="13">
    <source>
        <dbReference type="PIRSR" id="PIRSR001589-3"/>
    </source>
</evidence>
<keyword evidence="7 12" id="KW-0067">ATP-binding</keyword>
<evidence type="ECO:0000256" key="6">
    <source>
        <dbReference type="ARBA" id="ARBA00022741"/>
    </source>
</evidence>
<keyword evidence="5 11" id="KW-0028">Amino-acid biosynthesis</keyword>
<keyword evidence="17" id="KW-1185">Reference proteome</keyword>
<dbReference type="PANTHER" id="PTHR11772">
    <property type="entry name" value="ASPARAGINE SYNTHETASE"/>
    <property type="match status" value="1"/>
</dbReference>
<evidence type="ECO:0000256" key="9">
    <source>
        <dbReference type="ARBA" id="ARBA00022962"/>
    </source>
</evidence>
<dbReference type="InterPro" id="IPR014729">
    <property type="entry name" value="Rossmann-like_a/b/a_fold"/>
</dbReference>
<comment type="similarity">
    <text evidence="2">Belongs to the asparagine synthetase family.</text>
</comment>
<dbReference type="EC" id="6.3.5.4" evidence="3"/>
<dbReference type="Gene3D" id="3.60.20.10">
    <property type="entry name" value="Glutamine Phosphoribosylpyrophosphate, subunit 1, domain 1"/>
    <property type="match status" value="1"/>
</dbReference>
<comment type="caution">
    <text evidence="16">The sequence shown here is derived from an EMBL/GenBank/DDBJ whole genome shotgun (WGS) entry which is preliminary data.</text>
</comment>
<dbReference type="OrthoDB" id="9763290at2"/>
<dbReference type="CDD" id="cd00712">
    <property type="entry name" value="AsnB"/>
    <property type="match status" value="1"/>
</dbReference>
<dbReference type="PANTHER" id="PTHR11772:SF2">
    <property type="entry name" value="ASPARAGINE SYNTHETASE [GLUTAMINE-HYDROLYZING]"/>
    <property type="match status" value="1"/>
</dbReference>
<reference evidence="16 17" key="1">
    <citation type="submission" date="2019-02" db="EMBL/GenBank/DDBJ databases">
        <title>Draft Genome Sequence of the Prevotella sp. BCRC 81118, Isolated from Human Feces.</title>
        <authorList>
            <person name="Huang C.-H."/>
        </authorList>
    </citation>
    <scope>NUCLEOTIDE SEQUENCE [LARGE SCALE GENOMIC DNA]</scope>
    <source>
        <strain evidence="16 17">BCRC 81118</strain>
    </source>
</reference>
<keyword evidence="9 11" id="KW-0315">Glutamine amidotransferase</keyword>
<keyword evidence="4 16" id="KW-0436">Ligase</keyword>
<protein>
    <recommendedName>
        <fullName evidence="3">asparagine synthase (glutamine-hydrolyzing)</fullName>
        <ecNumber evidence="3">6.3.5.4</ecNumber>
    </recommendedName>
</protein>
<dbReference type="RefSeq" id="WP_134844149.1">
    <property type="nucleotide sequence ID" value="NZ_SGVY01000042.1"/>
</dbReference>
<dbReference type="GeneID" id="302996202"/>
<evidence type="ECO:0000256" key="4">
    <source>
        <dbReference type="ARBA" id="ARBA00022598"/>
    </source>
</evidence>
<dbReference type="EMBL" id="SGVY01000042">
    <property type="protein sequence ID" value="TFH77223.1"/>
    <property type="molecule type" value="Genomic_DNA"/>
</dbReference>
<dbReference type="InterPro" id="IPR029055">
    <property type="entry name" value="Ntn_hydrolases_N"/>
</dbReference>
<evidence type="ECO:0000313" key="17">
    <source>
        <dbReference type="Proteomes" id="UP000297872"/>
    </source>
</evidence>
<feature type="binding site" evidence="12">
    <location>
        <position position="99"/>
    </location>
    <ligand>
        <name>L-glutamine</name>
        <dbReference type="ChEBI" id="CHEBI:58359"/>
    </ligand>
</feature>
<feature type="binding site" evidence="12">
    <location>
        <position position="282"/>
    </location>
    <ligand>
        <name>ATP</name>
        <dbReference type="ChEBI" id="CHEBI:30616"/>
    </ligand>
</feature>
<dbReference type="FunFam" id="3.40.50.620:FF:000031">
    <property type="entry name" value="Asparagine synthase B"/>
    <property type="match status" value="1"/>
</dbReference>
<dbReference type="Gene3D" id="3.40.50.620">
    <property type="entry name" value="HUPs"/>
    <property type="match status" value="1"/>
</dbReference>
<sequence length="604" mass="68048">MCGFVSIFNIQEQTPELRQQALRMSQKIRHRGPDWSGIYCGGSAILAHERLSIVDPESGRQPLFSPDKKQVLAVNGEIYNHQNIRARFAGKYQYQTGSDCEVVLSLYREMRQDSDFANLIYTDEDAIHARICKMIEQLNGIFAFALYDAERDEFLIARDPIGVIPLYIGFDTDGKVLVASELKALEGQCDHYEPFLPGHYYYSKTPGMKRYYTRDWFEYSTMLKEYHIDESKSAEEQMAEAEMEDRKQAEATGGKTAVQEIHDALEASVKRQLMSDVPYGVLLSGGLDSSVISAIAQKYSTYRIENGEQTKAYWPRLHSFAVGLKGAPDLAKARLVAEHIGTVHHEINYTIQEGLDAIRDVIYFIETYDVTTVRASTPMYLLARVIRSMGIKMVLSGEGADEVFGGYLYFHKAPNAKAFHEETVRKLGKLYLYDCLRANKSLAAWGIEGRVPFLDKEFLDVAMGMDPALKMCPGKTIEKKVVREAFADLLPEEVAWRQKEQFSDGVGYSWIDTLKQITASAVSDEQMAHAAERFPINPPQNKEEYYYRSIFAEHFPSDSAAKSVPSVPSVACSTAEALAWDASFQNQNDPSGRAVAGVHEKAYK</sequence>